<dbReference type="NCBIfam" id="TIGR00545">
    <property type="entry name" value="lipoyltrans"/>
    <property type="match status" value="1"/>
</dbReference>
<evidence type="ECO:0000256" key="4">
    <source>
        <dbReference type="ARBA" id="ARBA00015925"/>
    </source>
</evidence>
<comment type="similarity">
    <text evidence="3">Belongs to the LplA family.</text>
</comment>
<dbReference type="InterPro" id="IPR004562">
    <property type="entry name" value="LipoylTrfase_LipoateP_Ligase"/>
</dbReference>
<dbReference type="PROSITE" id="PS51733">
    <property type="entry name" value="BPL_LPL_CATALYTIC"/>
    <property type="match status" value="1"/>
</dbReference>
<dbReference type="PANTHER" id="PTHR12561:SF3">
    <property type="entry name" value="LIPOYLTRANSFERASE 1, MITOCHONDRIAL"/>
    <property type="match status" value="1"/>
</dbReference>
<comment type="function">
    <text evidence="1">Catalyzes both the ATP-dependent activation of exogenously supplied lipoate to lipoyl-AMP and the transfer of the activated lipoyl onto the lipoyl domains of lipoate-dependent enzymes.</text>
</comment>
<proteinExistence type="inferred from homology"/>
<dbReference type="Pfam" id="PF21948">
    <property type="entry name" value="LplA-B_cat"/>
    <property type="match status" value="1"/>
</dbReference>
<gene>
    <name evidence="6" type="ORF">SPAPADRAFT_63317</name>
</gene>
<name>G3AUC2_SPAPN</name>
<accession>G3AUC2</accession>
<dbReference type="InterPro" id="IPR045864">
    <property type="entry name" value="aa-tRNA-synth_II/BPL/LPL"/>
</dbReference>
<dbReference type="Gene3D" id="3.30.930.10">
    <property type="entry name" value="Bira Bifunctional Protein, Domain 2"/>
    <property type="match status" value="1"/>
</dbReference>
<dbReference type="GO" id="GO:0005739">
    <property type="term" value="C:mitochondrion"/>
    <property type="evidence" value="ECO:0007669"/>
    <property type="project" value="TreeGrafter"/>
</dbReference>
<dbReference type="OMA" id="KCAVIGK"/>
<dbReference type="RefSeq" id="XP_007377469.1">
    <property type="nucleotide sequence ID" value="XM_007377407.1"/>
</dbReference>
<evidence type="ECO:0000259" key="5">
    <source>
        <dbReference type="PROSITE" id="PS51733"/>
    </source>
</evidence>
<evidence type="ECO:0000313" key="6">
    <source>
        <dbReference type="EMBL" id="EGW30498.1"/>
    </source>
</evidence>
<feature type="domain" description="BPL/LPL catalytic" evidence="5">
    <location>
        <begin position="95"/>
        <end position="278"/>
    </location>
</feature>
<organism evidence="7">
    <name type="scientific">Spathaspora passalidarum (strain NRRL Y-27907 / 11-Y1)</name>
    <dbReference type="NCBI Taxonomy" id="619300"/>
    <lineage>
        <taxon>Eukaryota</taxon>
        <taxon>Fungi</taxon>
        <taxon>Dikarya</taxon>
        <taxon>Ascomycota</taxon>
        <taxon>Saccharomycotina</taxon>
        <taxon>Pichiomycetes</taxon>
        <taxon>Debaryomycetaceae</taxon>
        <taxon>Spathaspora</taxon>
    </lineage>
</organism>
<dbReference type="InterPro" id="IPR004143">
    <property type="entry name" value="BPL_LPL_catalytic"/>
</dbReference>
<comment type="pathway">
    <text evidence="2">Protein modification; protein lipoylation via exogenous pathway; protein N(6)-(lipoyl)lysine from lipoate: step 2/2.</text>
</comment>
<dbReference type="HOGENOM" id="CLU_022986_2_1_1"/>
<dbReference type="SUPFAM" id="SSF55681">
    <property type="entry name" value="Class II aaRS and biotin synthetases"/>
    <property type="match status" value="1"/>
</dbReference>
<dbReference type="EMBL" id="GL996505">
    <property type="protein sequence ID" value="EGW30498.1"/>
    <property type="molecule type" value="Genomic_DNA"/>
</dbReference>
<dbReference type="STRING" id="619300.G3AUC2"/>
<dbReference type="InParanoid" id="G3AUC2"/>
<dbReference type="GO" id="GO:0017118">
    <property type="term" value="F:lipoyltransferase activity"/>
    <property type="evidence" value="ECO:0007669"/>
    <property type="project" value="TreeGrafter"/>
</dbReference>
<dbReference type="Proteomes" id="UP000000709">
    <property type="component" value="Unassembled WGS sequence"/>
</dbReference>
<dbReference type="OrthoDB" id="201621at2759"/>
<dbReference type="GeneID" id="18874706"/>
<dbReference type="AlphaFoldDB" id="G3AUC2"/>
<evidence type="ECO:0000256" key="2">
    <source>
        <dbReference type="ARBA" id="ARBA00005085"/>
    </source>
</evidence>
<protein>
    <recommendedName>
        <fullName evidence="4">Putative lipoate-protein ligase A</fullName>
    </recommendedName>
</protein>
<dbReference type="PANTHER" id="PTHR12561">
    <property type="entry name" value="LIPOATE-PROTEIN LIGASE"/>
    <property type="match status" value="1"/>
</dbReference>
<evidence type="ECO:0000256" key="3">
    <source>
        <dbReference type="ARBA" id="ARBA00008242"/>
    </source>
</evidence>
<dbReference type="CDD" id="cd16443">
    <property type="entry name" value="LplA"/>
    <property type="match status" value="1"/>
</dbReference>
<sequence>MLRILRPAIARRYIHNINVPFQDDLTPAELDDFNLGDFQHYQESPSVLAHKSKLLTFEDYTVLDEPVIFNSKLTDPYMNLALEQHIYNQMPKPAANNTNRLLFYVNSPCVVVGKNQNPWKEVNLPLLNMLGIPLLRRYSGGGTVVHDLGNVNFSFMTTKEKFDRFTFAHAVSKGVNGCNGKQVQVNERGDIVTTDGFKVSGSAYKLSKGKSYHHGTMLLNSNLKVLSKLLSRSDKLGVVDAMNSVASVKSKVTNLEIESSAFIQSVSQQFEHEYGLDESVKVVEVNNDTDLPQQIQDTADELRSWQWKFGKTPKFTHELTNKSHNFTIKFHVHKSAIIEKYELTTDSDEIREKFKYLEKYISENELEYTGSNVAGYVLDDDISDWIGECIDGTV</sequence>
<keyword evidence="7" id="KW-1185">Reference proteome</keyword>
<reference evidence="6 7" key="1">
    <citation type="journal article" date="2011" name="Proc. Natl. Acad. Sci. U.S.A.">
        <title>Comparative genomics of xylose-fermenting fungi for enhanced biofuel production.</title>
        <authorList>
            <person name="Wohlbach D.J."/>
            <person name="Kuo A."/>
            <person name="Sato T.K."/>
            <person name="Potts K.M."/>
            <person name="Salamov A.A."/>
            <person name="LaButti K.M."/>
            <person name="Sun H."/>
            <person name="Clum A."/>
            <person name="Pangilinan J.L."/>
            <person name="Lindquist E.A."/>
            <person name="Lucas S."/>
            <person name="Lapidus A."/>
            <person name="Jin M."/>
            <person name="Gunawan C."/>
            <person name="Balan V."/>
            <person name="Dale B.E."/>
            <person name="Jeffries T.W."/>
            <person name="Zinkel R."/>
            <person name="Barry K.W."/>
            <person name="Grigoriev I.V."/>
            <person name="Gasch A.P."/>
        </authorList>
    </citation>
    <scope>NUCLEOTIDE SEQUENCE [LARGE SCALE GENOMIC DNA]</scope>
    <source>
        <strain evidence="7">NRRL Y-27907 / 11-Y1</strain>
    </source>
</reference>
<dbReference type="GO" id="GO:0009249">
    <property type="term" value="P:protein lipoylation"/>
    <property type="evidence" value="ECO:0007669"/>
    <property type="project" value="InterPro"/>
</dbReference>
<dbReference type="KEGG" id="spaa:SPAPADRAFT_63317"/>
<dbReference type="eggNOG" id="KOG3159">
    <property type="taxonomic scope" value="Eukaryota"/>
</dbReference>
<evidence type="ECO:0000256" key="1">
    <source>
        <dbReference type="ARBA" id="ARBA00003253"/>
    </source>
</evidence>
<dbReference type="FunCoup" id="G3AUC2">
    <property type="interactions" value="268"/>
</dbReference>
<evidence type="ECO:0000313" key="7">
    <source>
        <dbReference type="Proteomes" id="UP000000709"/>
    </source>
</evidence>
<dbReference type="UniPathway" id="UPA00537">
    <property type="reaction ID" value="UER00595"/>
</dbReference>